<evidence type="ECO:0000259" key="8">
    <source>
        <dbReference type="Pfam" id="PF13359"/>
    </source>
</evidence>
<evidence type="ECO:0000256" key="5">
    <source>
        <dbReference type="ARBA" id="ARBA00022723"/>
    </source>
</evidence>
<keyword evidence="5" id="KW-0479">Metal-binding</keyword>
<keyword evidence="4" id="KW-0540">Nuclease</keyword>
<dbReference type="GO" id="GO:0046872">
    <property type="term" value="F:metal ion binding"/>
    <property type="evidence" value="ECO:0007669"/>
    <property type="project" value="UniProtKB-KW"/>
</dbReference>
<protein>
    <submittedName>
        <fullName evidence="9">Nuclease HARBI1</fullName>
    </submittedName>
</protein>
<evidence type="ECO:0000256" key="6">
    <source>
        <dbReference type="ARBA" id="ARBA00022801"/>
    </source>
</evidence>
<dbReference type="PANTHER" id="PTHR22930">
    <property type="match status" value="1"/>
</dbReference>
<organism evidence="9 10">
    <name type="scientific">Merluccius polli</name>
    <name type="common">Benguela hake</name>
    <name type="synonym">Merluccius cadenati</name>
    <dbReference type="NCBI Taxonomy" id="89951"/>
    <lineage>
        <taxon>Eukaryota</taxon>
        <taxon>Metazoa</taxon>
        <taxon>Chordata</taxon>
        <taxon>Craniata</taxon>
        <taxon>Vertebrata</taxon>
        <taxon>Euteleostomi</taxon>
        <taxon>Actinopterygii</taxon>
        <taxon>Neopterygii</taxon>
        <taxon>Teleostei</taxon>
        <taxon>Neoteleostei</taxon>
        <taxon>Acanthomorphata</taxon>
        <taxon>Zeiogadaria</taxon>
        <taxon>Gadariae</taxon>
        <taxon>Gadiformes</taxon>
        <taxon>Gadoidei</taxon>
        <taxon>Merlucciidae</taxon>
        <taxon>Merluccius</taxon>
    </lineage>
</organism>
<comment type="similarity">
    <text evidence="3">Belongs to the HARBI1 family.</text>
</comment>
<dbReference type="EMBL" id="JAOPHQ010001140">
    <property type="protein sequence ID" value="KAK0152127.1"/>
    <property type="molecule type" value="Genomic_DNA"/>
</dbReference>
<evidence type="ECO:0000256" key="3">
    <source>
        <dbReference type="ARBA" id="ARBA00006958"/>
    </source>
</evidence>
<proteinExistence type="inferred from homology"/>
<evidence type="ECO:0000256" key="1">
    <source>
        <dbReference type="ARBA" id="ARBA00001968"/>
    </source>
</evidence>
<evidence type="ECO:0000313" key="9">
    <source>
        <dbReference type="EMBL" id="KAK0152127.1"/>
    </source>
</evidence>
<dbReference type="Proteomes" id="UP001174136">
    <property type="component" value="Unassembled WGS sequence"/>
</dbReference>
<keyword evidence="10" id="KW-1185">Reference proteome</keyword>
<gene>
    <name evidence="9" type="primary">HARBI1_73</name>
    <name evidence="9" type="ORF">N1851_006492</name>
</gene>
<comment type="subcellular location">
    <subcellularLocation>
        <location evidence="2">Nucleus</location>
    </subcellularLocation>
</comment>
<accession>A0AA47N4D1</accession>
<dbReference type="GO" id="GO:0004518">
    <property type="term" value="F:nuclease activity"/>
    <property type="evidence" value="ECO:0007669"/>
    <property type="project" value="UniProtKB-KW"/>
</dbReference>
<dbReference type="GO" id="GO:0005634">
    <property type="term" value="C:nucleus"/>
    <property type="evidence" value="ECO:0007669"/>
    <property type="project" value="UniProtKB-SubCell"/>
</dbReference>
<dbReference type="InterPro" id="IPR045249">
    <property type="entry name" value="HARBI1-like"/>
</dbReference>
<dbReference type="AlphaFoldDB" id="A0AA47N4D1"/>
<name>A0AA47N4D1_MERPO</name>
<evidence type="ECO:0000256" key="2">
    <source>
        <dbReference type="ARBA" id="ARBA00004123"/>
    </source>
</evidence>
<dbReference type="PANTHER" id="PTHR22930:SF267">
    <property type="entry name" value="NUCLEASE HARBI1-RELATED"/>
    <property type="match status" value="1"/>
</dbReference>
<keyword evidence="6" id="KW-0378">Hydrolase</keyword>
<feature type="domain" description="DDE Tnp4" evidence="8">
    <location>
        <begin position="153"/>
        <end position="307"/>
    </location>
</feature>
<evidence type="ECO:0000256" key="4">
    <source>
        <dbReference type="ARBA" id="ARBA00022722"/>
    </source>
</evidence>
<evidence type="ECO:0000313" key="10">
    <source>
        <dbReference type="Proteomes" id="UP001174136"/>
    </source>
</evidence>
<dbReference type="Pfam" id="PF13359">
    <property type="entry name" value="DDE_Tnp_4"/>
    <property type="match status" value="1"/>
</dbReference>
<sequence length="350" mass="38878">MASPFVGIPVDLGARIVQGSLRRQRVFRDRSDPLALPEDILYERYRFSSEGIRYLIVLVGPYVGNATKRSRALTVAQRVCISLRFFATGTYLHTVGDAEHISKNTVCHAIRKVVAALNTLLNKFVVFPSFLPAQTVKEAFYQLAGFPKLIGAIDCTHVPLNAPLGEHEADFVKRKSTHSINVQMTCDHQLMVSSVDWLGPRLKDFPGVKSWPTVSARCGAIHKITNCRYDGVIVGDRGYACMTFLITPYGDPQTPSEASFNRALSTCRVKIEMTFGVLKARFNCLRGLRVKPERASQIITACVVLHNIATIRKERTPHVRLVADDVVDPITIDHPTGVAVRRAITAQYFG</sequence>
<reference evidence="9" key="1">
    <citation type="journal article" date="2023" name="Front. Mar. Sci.">
        <title>A new Merluccius polli reference genome to investigate the effects of global change in West African waters.</title>
        <authorList>
            <person name="Mateo J.L."/>
            <person name="Blanco-Fernandez C."/>
            <person name="Garcia-Vazquez E."/>
            <person name="Machado-Schiaffino G."/>
        </authorList>
    </citation>
    <scope>NUCLEOTIDE SEQUENCE</scope>
    <source>
        <strain evidence="9">C29</strain>
        <tissue evidence="9">Fin</tissue>
    </source>
</reference>
<dbReference type="GO" id="GO:0016787">
    <property type="term" value="F:hydrolase activity"/>
    <property type="evidence" value="ECO:0007669"/>
    <property type="project" value="UniProtKB-KW"/>
</dbReference>
<evidence type="ECO:0000256" key="7">
    <source>
        <dbReference type="ARBA" id="ARBA00023242"/>
    </source>
</evidence>
<comment type="cofactor">
    <cofactor evidence="1">
        <name>a divalent metal cation</name>
        <dbReference type="ChEBI" id="CHEBI:60240"/>
    </cofactor>
</comment>
<dbReference type="InterPro" id="IPR027806">
    <property type="entry name" value="HARBI1_dom"/>
</dbReference>
<keyword evidence="7" id="KW-0539">Nucleus</keyword>
<comment type="caution">
    <text evidence="9">The sequence shown here is derived from an EMBL/GenBank/DDBJ whole genome shotgun (WGS) entry which is preliminary data.</text>
</comment>